<reference evidence="12" key="1">
    <citation type="submission" date="2018-06" db="EMBL/GenBank/DDBJ databases">
        <authorList>
            <person name="Zhirakovskaya E."/>
        </authorList>
    </citation>
    <scope>NUCLEOTIDE SEQUENCE</scope>
</reference>
<organism evidence="12">
    <name type="scientific">hydrothermal vent metagenome</name>
    <dbReference type="NCBI Taxonomy" id="652676"/>
    <lineage>
        <taxon>unclassified sequences</taxon>
        <taxon>metagenomes</taxon>
        <taxon>ecological metagenomes</taxon>
    </lineage>
</organism>
<dbReference type="Pfam" id="PF02768">
    <property type="entry name" value="DNA_pol3_beta_3"/>
    <property type="match status" value="1"/>
</dbReference>
<dbReference type="GO" id="GO:0008408">
    <property type="term" value="F:3'-5' exonuclease activity"/>
    <property type="evidence" value="ECO:0007669"/>
    <property type="project" value="InterPro"/>
</dbReference>
<dbReference type="PIRSF" id="PIRSF000804">
    <property type="entry name" value="DNA_pol_III_b"/>
    <property type="match status" value="1"/>
</dbReference>
<dbReference type="InterPro" id="IPR046938">
    <property type="entry name" value="DNA_clamp_sf"/>
</dbReference>
<dbReference type="GO" id="GO:0003677">
    <property type="term" value="F:DNA binding"/>
    <property type="evidence" value="ECO:0007669"/>
    <property type="project" value="UniProtKB-KW"/>
</dbReference>
<keyword evidence="7" id="KW-0239">DNA-directed DNA polymerase</keyword>
<dbReference type="NCBIfam" id="TIGR00663">
    <property type="entry name" value="dnan"/>
    <property type="match status" value="1"/>
</dbReference>
<dbReference type="SUPFAM" id="SSF55979">
    <property type="entry name" value="DNA clamp"/>
    <property type="match status" value="3"/>
</dbReference>
<comment type="similarity">
    <text evidence="2">Belongs to the beta sliding clamp family.</text>
</comment>
<dbReference type="GO" id="GO:0009360">
    <property type="term" value="C:DNA polymerase III complex"/>
    <property type="evidence" value="ECO:0007669"/>
    <property type="project" value="InterPro"/>
</dbReference>
<keyword evidence="8" id="KW-0238">DNA-binding</keyword>
<evidence type="ECO:0000256" key="5">
    <source>
        <dbReference type="ARBA" id="ARBA00022695"/>
    </source>
</evidence>
<dbReference type="InterPro" id="IPR001001">
    <property type="entry name" value="DNA_polIII_beta"/>
</dbReference>
<dbReference type="EMBL" id="UOFS01000050">
    <property type="protein sequence ID" value="VAX01826.1"/>
    <property type="molecule type" value="Genomic_DNA"/>
</dbReference>
<proteinExistence type="inferred from homology"/>
<dbReference type="GO" id="GO:0005737">
    <property type="term" value="C:cytoplasm"/>
    <property type="evidence" value="ECO:0007669"/>
    <property type="project" value="UniProtKB-SubCell"/>
</dbReference>
<name>A0A3B1A7U4_9ZZZZ</name>
<dbReference type="EC" id="2.7.7.7" evidence="12"/>
<evidence type="ECO:0000256" key="4">
    <source>
        <dbReference type="ARBA" id="ARBA00022679"/>
    </source>
</evidence>
<evidence type="ECO:0000256" key="7">
    <source>
        <dbReference type="ARBA" id="ARBA00022932"/>
    </source>
</evidence>
<keyword evidence="4 12" id="KW-0808">Transferase</keyword>
<dbReference type="SMART" id="SM00480">
    <property type="entry name" value="POL3Bc"/>
    <property type="match status" value="1"/>
</dbReference>
<dbReference type="InterPro" id="IPR022634">
    <property type="entry name" value="DNA_polIII_beta_N"/>
</dbReference>
<dbReference type="GO" id="GO:0003887">
    <property type="term" value="F:DNA-directed DNA polymerase activity"/>
    <property type="evidence" value="ECO:0007669"/>
    <property type="project" value="UniProtKB-KW"/>
</dbReference>
<evidence type="ECO:0000256" key="3">
    <source>
        <dbReference type="ARBA" id="ARBA00022490"/>
    </source>
</evidence>
<dbReference type="Gene3D" id="3.10.150.10">
    <property type="entry name" value="DNA Polymerase III, subunit A, domain 2"/>
    <property type="match status" value="1"/>
</dbReference>
<evidence type="ECO:0000313" key="12">
    <source>
        <dbReference type="EMBL" id="VAX01826.1"/>
    </source>
</evidence>
<keyword evidence="3" id="KW-0963">Cytoplasm</keyword>
<dbReference type="Pfam" id="PF02767">
    <property type="entry name" value="DNA_pol3_beta_2"/>
    <property type="match status" value="1"/>
</dbReference>
<evidence type="ECO:0000256" key="6">
    <source>
        <dbReference type="ARBA" id="ARBA00022705"/>
    </source>
</evidence>
<dbReference type="CDD" id="cd00140">
    <property type="entry name" value="beta_clamp"/>
    <property type="match status" value="1"/>
</dbReference>
<evidence type="ECO:0000256" key="1">
    <source>
        <dbReference type="ARBA" id="ARBA00004496"/>
    </source>
</evidence>
<accession>A0A3B1A7U4</accession>
<sequence>MKISISREILLTPLQVVCGVIERRQTLAILSNILIQVENSTLTLTGTDLEVEMVTKINLPPDEAVTDTGNITLPARKFLDIVKTLPDKAIIKIKIEKDRAEIRSGRSRFVLATLDADEFPSLESLKDPYTCFVKQSNLKHLMNKTQFSMAQQDVRYYLNGLLLELNNDNLRAVATDGHRLALCDITANIAISDPLQVIIPRKGVTELTRLLSNSDDEIELQFSKNHIKAILPNFTFTSKLIDGKFPDYEKVIPKNLDISINFDRIELHSALQRASVLSNEKYRGMRLTLADNLLKATVHNPEQDEAEEEMEIEYSGEALDIGFNVSYFLDALNAIENDTVNMNLLDSNSSCLLQTSSDSDCKYVIMPMRL</sequence>
<dbReference type="PANTHER" id="PTHR30478">
    <property type="entry name" value="DNA POLYMERASE III SUBUNIT BETA"/>
    <property type="match status" value="1"/>
</dbReference>
<dbReference type="InterPro" id="IPR022635">
    <property type="entry name" value="DNA_polIII_beta_C"/>
</dbReference>
<dbReference type="InterPro" id="IPR022637">
    <property type="entry name" value="DNA_polIII_beta_cen"/>
</dbReference>
<evidence type="ECO:0000256" key="8">
    <source>
        <dbReference type="ARBA" id="ARBA00023125"/>
    </source>
</evidence>
<dbReference type="Gene3D" id="3.70.10.10">
    <property type="match status" value="1"/>
</dbReference>
<dbReference type="Pfam" id="PF00712">
    <property type="entry name" value="DNA_pol3_beta"/>
    <property type="match status" value="1"/>
</dbReference>
<feature type="domain" description="DNA polymerase III beta sliding clamp C-terminal" evidence="11">
    <location>
        <begin position="250"/>
        <end position="369"/>
    </location>
</feature>
<feature type="domain" description="DNA polymerase III beta sliding clamp N-terminal" evidence="9">
    <location>
        <begin position="1"/>
        <end position="122"/>
    </location>
</feature>
<feature type="domain" description="DNA polymerase III beta sliding clamp central" evidence="10">
    <location>
        <begin position="133"/>
        <end position="247"/>
    </location>
</feature>
<comment type="subcellular location">
    <subcellularLocation>
        <location evidence="1">Cytoplasm</location>
    </subcellularLocation>
</comment>
<evidence type="ECO:0000259" key="11">
    <source>
        <dbReference type="Pfam" id="PF02768"/>
    </source>
</evidence>
<dbReference type="AlphaFoldDB" id="A0A3B1A7U4"/>
<gene>
    <name evidence="12" type="ORF">MNBD_GAMMA22-165</name>
</gene>
<dbReference type="GO" id="GO:0006271">
    <property type="term" value="P:DNA strand elongation involved in DNA replication"/>
    <property type="evidence" value="ECO:0007669"/>
    <property type="project" value="TreeGrafter"/>
</dbReference>
<keyword evidence="5 12" id="KW-0548">Nucleotidyltransferase</keyword>
<keyword evidence="6" id="KW-0235">DNA replication</keyword>
<evidence type="ECO:0000256" key="2">
    <source>
        <dbReference type="ARBA" id="ARBA00010752"/>
    </source>
</evidence>
<evidence type="ECO:0000259" key="9">
    <source>
        <dbReference type="Pfam" id="PF00712"/>
    </source>
</evidence>
<dbReference type="PANTHER" id="PTHR30478:SF0">
    <property type="entry name" value="BETA SLIDING CLAMP"/>
    <property type="match status" value="1"/>
</dbReference>
<protein>
    <submittedName>
        <fullName evidence="12">DNA polymerase III beta subunit</fullName>
        <ecNumber evidence="12">2.7.7.7</ecNumber>
    </submittedName>
</protein>
<evidence type="ECO:0000259" key="10">
    <source>
        <dbReference type="Pfam" id="PF02767"/>
    </source>
</evidence>